<name>A0A2N5T152_9BASI</name>
<gene>
    <name evidence="1" type="ORF">PCASD_16612</name>
</gene>
<dbReference type="Proteomes" id="UP000235392">
    <property type="component" value="Unassembled WGS sequence"/>
</dbReference>
<evidence type="ECO:0000313" key="2">
    <source>
        <dbReference type="Proteomes" id="UP000235392"/>
    </source>
</evidence>
<proteinExistence type="predicted"/>
<accession>A0A2N5T152</accession>
<comment type="caution">
    <text evidence="1">The sequence shown here is derived from an EMBL/GenBank/DDBJ whole genome shotgun (WGS) entry which is preliminary data.</text>
</comment>
<reference evidence="1 2" key="1">
    <citation type="submission" date="2017-11" db="EMBL/GenBank/DDBJ databases">
        <title>De novo assembly and phasing of dikaryotic genomes from two isolates of Puccinia coronata f. sp. avenae, the causal agent of oat crown rust.</title>
        <authorList>
            <person name="Miller M.E."/>
            <person name="Zhang Y."/>
            <person name="Omidvar V."/>
            <person name="Sperschneider J."/>
            <person name="Schwessinger B."/>
            <person name="Raley C."/>
            <person name="Palmer J.M."/>
            <person name="Garnica D."/>
            <person name="Upadhyaya N."/>
            <person name="Rathjen J."/>
            <person name="Taylor J.M."/>
            <person name="Park R.F."/>
            <person name="Dodds P.N."/>
            <person name="Hirsch C.D."/>
            <person name="Kianian S.F."/>
            <person name="Figueroa M."/>
        </authorList>
    </citation>
    <scope>NUCLEOTIDE SEQUENCE [LARGE SCALE GENOMIC DNA]</scope>
    <source>
        <strain evidence="1">12SD80</strain>
    </source>
</reference>
<evidence type="ECO:0000313" key="1">
    <source>
        <dbReference type="EMBL" id="PLW19230.1"/>
    </source>
</evidence>
<dbReference type="AlphaFoldDB" id="A0A2N5T152"/>
<organism evidence="1 2">
    <name type="scientific">Puccinia coronata f. sp. avenae</name>
    <dbReference type="NCBI Taxonomy" id="200324"/>
    <lineage>
        <taxon>Eukaryota</taxon>
        <taxon>Fungi</taxon>
        <taxon>Dikarya</taxon>
        <taxon>Basidiomycota</taxon>
        <taxon>Pucciniomycotina</taxon>
        <taxon>Pucciniomycetes</taxon>
        <taxon>Pucciniales</taxon>
        <taxon>Pucciniaceae</taxon>
        <taxon>Puccinia</taxon>
    </lineage>
</organism>
<protein>
    <submittedName>
        <fullName evidence="1">Uncharacterized protein</fullName>
    </submittedName>
</protein>
<dbReference type="EMBL" id="PGCI01000718">
    <property type="protein sequence ID" value="PLW19230.1"/>
    <property type="molecule type" value="Genomic_DNA"/>
</dbReference>
<sequence>MSEEGKERKQRQGSWEVYLQLSKPNQIWSCRDTVTVQSNYRELDWAAGVTLLQ</sequence>